<evidence type="ECO:0000313" key="4">
    <source>
        <dbReference type="Proteomes" id="UP001229421"/>
    </source>
</evidence>
<dbReference type="Proteomes" id="UP001229421">
    <property type="component" value="Unassembled WGS sequence"/>
</dbReference>
<feature type="compositionally biased region" description="Polar residues" evidence="1">
    <location>
        <begin position="197"/>
        <end position="210"/>
    </location>
</feature>
<dbReference type="AlphaFoldDB" id="A0AAD8KTB6"/>
<evidence type="ECO:0000313" key="3">
    <source>
        <dbReference type="EMBL" id="KAK1429164.1"/>
    </source>
</evidence>
<dbReference type="InterPro" id="IPR024752">
    <property type="entry name" value="Myb/SANT-like_dom"/>
</dbReference>
<sequence length="339" mass="39078">MCTTVPYDSGTTGSGSDTQSFNHHLHHIFQMEVSGGDDQLEIVSDPATWTLYEENIFISIMAKEVKRGNRYSTTFSRSSWSVIEQEFYEKTNRRYNHAQFRNKYNLLRIHYLWFTKLLKEPGFSWDPKLRTAVAADDVWESYLKTNKKARRFRKKGCPMYNELMIIFGDTSIDYKDAYPLAQYPSLTDQKIDLENESTNATPQPFSTDNSTADKDSQNSGTRKRPTPTPTQNHHIHKNKEAKVAGTTDKSFKEAIRVTVSNKQGSDPISDRTQMRKNPEGCIESSSFSITNCVRCLESIQDVDAATYIKAIKMFKDVDWREMFMAMSAKRRLDWLASLE</sequence>
<organism evidence="3 4">
    <name type="scientific">Tagetes erecta</name>
    <name type="common">African marigold</name>
    <dbReference type="NCBI Taxonomy" id="13708"/>
    <lineage>
        <taxon>Eukaryota</taxon>
        <taxon>Viridiplantae</taxon>
        <taxon>Streptophyta</taxon>
        <taxon>Embryophyta</taxon>
        <taxon>Tracheophyta</taxon>
        <taxon>Spermatophyta</taxon>
        <taxon>Magnoliopsida</taxon>
        <taxon>eudicotyledons</taxon>
        <taxon>Gunneridae</taxon>
        <taxon>Pentapetalae</taxon>
        <taxon>asterids</taxon>
        <taxon>campanulids</taxon>
        <taxon>Asterales</taxon>
        <taxon>Asteraceae</taxon>
        <taxon>Asteroideae</taxon>
        <taxon>Heliantheae alliance</taxon>
        <taxon>Tageteae</taxon>
        <taxon>Tagetes</taxon>
    </lineage>
</organism>
<evidence type="ECO:0000256" key="1">
    <source>
        <dbReference type="SAM" id="MobiDB-lite"/>
    </source>
</evidence>
<feature type="domain" description="Myb/SANT-like" evidence="2">
    <location>
        <begin position="48"/>
        <end position="142"/>
    </location>
</feature>
<dbReference type="EMBL" id="JAUHHV010000003">
    <property type="protein sequence ID" value="KAK1429164.1"/>
    <property type="molecule type" value="Genomic_DNA"/>
</dbReference>
<dbReference type="Pfam" id="PF12776">
    <property type="entry name" value="Myb_DNA-bind_3"/>
    <property type="match status" value="1"/>
</dbReference>
<name>A0AAD8KTB6_TARER</name>
<accession>A0AAD8KTB6</accession>
<feature type="region of interest" description="Disordered" evidence="1">
    <location>
        <begin position="197"/>
        <end position="247"/>
    </location>
</feature>
<dbReference type="InterPro" id="IPR045026">
    <property type="entry name" value="LIMYB"/>
</dbReference>
<reference evidence="3" key="1">
    <citation type="journal article" date="2023" name="bioRxiv">
        <title>Improved chromosome-level genome assembly for marigold (Tagetes erecta).</title>
        <authorList>
            <person name="Jiang F."/>
            <person name="Yuan L."/>
            <person name="Wang S."/>
            <person name="Wang H."/>
            <person name="Xu D."/>
            <person name="Wang A."/>
            <person name="Fan W."/>
        </authorList>
    </citation>
    <scope>NUCLEOTIDE SEQUENCE</scope>
    <source>
        <strain evidence="3">WSJ</strain>
        <tissue evidence="3">Leaf</tissue>
    </source>
</reference>
<proteinExistence type="predicted"/>
<dbReference type="PANTHER" id="PTHR47584:SF14">
    <property type="entry name" value="L10-INTERACTING MYB DOMAIN-CONTAINING PROTEIN-LIKE"/>
    <property type="match status" value="1"/>
</dbReference>
<evidence type="ECO:0000259" key="2">
    <source>
        <dbReference type="Pfam" id="PF12776"/>
    </source>
</evidence>
<protein>
    <recommendedName>
        <fullName evidence="2">Myb/SANT-like domain-containing protein</fullName>
    </recommendedName>
</protein>
<comment type="caution">
    <text evidence="3">The sequence shown here is derived from an EMBL/GenBank/DDBJ whole genome shotgun (WGS) entry which is preliminary data.</text>
</comment>
<gene>
    <name evidence="3" type="ORF">QVD17_11367</name>
</gene>
<keyword evidence="4" id="KW-1185">Reference proteome</keyword>
<dbReference type="PANTHER" id="PTHR47584">
    <property type="match status" value="1"/>
</dbReference>